<feature type="transmembrane region" description="Helical" evidence="14">
    <location>
        <begin position="416"/>
        <end position="434"/>
    </location>
</feature>
<keyword evidence="5 14" id="KW-0812">Transmembrane</keyword>
<keyword evidence="4" id="KW-1003">Cell membrane</keyword>
<evidence type="ECO:0000256" key="6">
    <source>
        <dbReference type="ARBA" id="ARBA00022989"/>
    </source>
</evidence>
<reference evidence="16 17" key="2">
    <citation type="submission" date="2019-01" db="EMBL/GenBank/DDBJ databases">
        <title>The decoding of complex shrimp genome reveals the adaptation for benthos swimmer, frequently molting mechanism and breeding impact on genome.</title>
        <authorList>
            <person name="Sun Y."/>
            <person name="Gao Y."/>
            <person name="Yu Y."/>
        </authorList>
    </citation>
    <scope>NUCLEOTIDE SEQUENCE [LARGE SCALE GENOMIC DNA]</scope>
    <source>
        <tissue evidence="16">Muscle</tissue>
    </source>
</reference>
<keyword evidence="10" id="KW-0325">Glycoprotein</keyword>
<evidence type="ECO:0000256" key="7">
    <source>
        <dbReference type="ARBA" id="ARBA00023065"/>
    </source>
</evidence>
<evidence type="ECO:0000256" key="12">
    <source>
        <dbReference type="ARBA" id="ARBA00023303"/>
    </source>
</evidence>
<evidence type="ECO:0000256" key="3">
    <source>
        <dbReference type="ARBA" id="ARBA00022448"/>
    </source>
</evidence>
<dbReference type="GO" id="GO:0005886">
    <property type="term" value="C:plasma membrane"/>
    <property type="evidence" value="ECO:0007669"/>
    <property type="project" value="UniProtKB-SubCell"/>
</dbReference>
<dbReference type="EMBL" id="QCYY01001016">
    <property type="protein sequence ID" value="ROT81116.1"/>
    <property type="molecule type" value="Genomic_DNA"/>
</dbReference>
<dbReference type="InterPro" id="IPR019594">
    <property type="entry name" value="Glu/Gly-bd"/>
</dbReference>
<comment type="subcellular location">
    <subcellularLocation>
        <location evidence="1">Cell membrane</location>
        <topology evidence="1">Multi-pass membrane protein</topology>
    </subcellularLocation>
</comment>
<keyword evidence="3" id="KW-0813">Transport</keyword>
<proteinExistence type="inferred from homology"/>
<feature type="region of interest" description="Disordered" evidence="13">
    <location>
        <begin position="1"/>
        <end position="114"/>
    </location>
</feature>
<evidence type="ECO:0000256" key="14">
    <source>
        <dbReference type="SAM" id="Phobius"/>
    </source>
</evidence>
<dbReference type="Pfam" id="PF00060">
    <property type="entry name" value="Lig_chan"/>
    <property type="match status" value="1"/>
</dbReference>
<evidence type="ECO:0000259" key="15">
    <source>
        <dbReference type="SMART" id="SM00918"/>
    </source>
</evidence>
<evidence type="ECO:0000256" key="4">
    <source>
        <dbReference type="ARBA" id="ARBA00022475"/>
    </source>
</evidence>
<keyword evidence="9 16" id="KW-0675">Receptor</keyword>
<feature type="compositionally biased region" description="Basic and acidic residues" evidence="13">
    <location>
        <begin position="1"/>
        <end position="113"/>
    </location>
</feature>
<dbReference type="InterPro" id="IPR001320">
    <property type="entry name" value="Iontro_rcpt_C"/>
</dbReference>
<evidence type="ECO:0000256" key="5">
    <source>
        <dbReference type="ARBA" id="ARBA00022692"/>
    </source>
</evidence>
<dbReference type="SUPFAM" id="SSF53850">
    <property type="entry name" value="Periplasmic binding protein-like II"/>
    <property type="match status" value="1"/>
</dbReference>
<dbReference type="GO" id="GO:0015276">
    <property type="term" value="F:ligand-gated monoatomic ion channel activity"/>
    <property type="evidence" value="ECO:0007669"/>
    <property type="project" value="InterPro"/>
</dbReference>
<dbReference type="OrthoDB" id="5984008at2759"/>
<evidence type="ECO:0000256" key="13">
    <source>
        <dbReference type="SAM" id="MobiDB-lite"/>
    </source>
</evidence>
<evidence type="ECO:0000256" key="2">
    <source>
        <dbReference type="ARBA" id="ARBA00008685"/>
    </source>
</evidence>
<evidence type="ECO:0000256" key="1">
    <source>
        <dbReference type="ARBA" id="ARBA00004651"/>
    </source>
</evidence>
<accession>A0A423TXC6</accession>
<dbReference type="AlphaFoldDB" id="A0A423TXC6"/>
<feature type="domain" description="Ionotropic glutamate receptor L-glutamate and glycine-binding" evidence="15">
    <location>
        <begin position="274"/>
        <end position="336"/>
    </location>
</feature>
<keyword evidence="7" id="KW-0406">Ion transport</keyword>
<evidence type="ECO:0000256" key="10">
    <source>
        <dbReference type="ARBA" id="ARBA00023180"/>
    </source>
</evidence>
<dbReference type="SMART" id="SM00918">
    <property type="entry name" value="Lig_chan-Glu_bd"/>
    <property type="match status" value="1"/>
</dbReference>
<dbReference type="PANTHER" id="PTHR42643">
    <property type="entry name" value="IONOTROPIC RECEPTOR 20A-RELATED"/>
    <property type="match status" value="1"/>
</dbReference>
<keyword evidence="17" id="KW-1185">Reference proteome</keyword>
<dbReference type="Pfam" id="PF10613">
    <property type="entry name" value="Lig_chan-Glu_bd"/>
    <property type="match status" value="1"/>
</dbReference>
<gene>
    <name evidence="16" type="ORF">C7M84_000137</name>
</gene>
<evidence type="ECO:0000313" key="17">
    <source>
        <dbReference type="Proteomes" id="UP000283509"/>
    </source>
</evidence>
<keyword evidence="11" id="KW-1071">Ligand-gated ion channel</keyword>
<comment type="similarity">
    <text evidence="2">Belongs to the glutamate-gated ion channel (TC 1.A.10.1) family.</text>
</comment>
<keyword evidence="8 14" id="KW-0472">Membrane</keyword>
<evidence type="ECO:0000256" key="9">
    <source>
        <dbReference type="ARBA" id="ARBA00023170"/>
    </source>
</evidence>
<organism evidence="16 17">
    <name type="scientific">Penaeus vannamei</name>
    <name type="common">Whiteleg shrimp</name>
    <name type="synonym">Litopenaeus vannamei</name>
    <dbReference type="NCBI Taxonomy" id="6689"/>
    <lineage>
        <taxon>Eukaryota</taxon>
        <taxon>Metazoa</taxon>
        <taxon>Ecdysozoa</taxon>
        <taxon>Arthropoda</taxon>
        <taxon>Crustacea</taxon>
        <taxon>Multicrustacea</taxon>
        <taxon>Malacostraca</taxon>
        <taxon>Eumalacostraca</taxon>
        <taxon>Eucarida</taxon>
        <taxon>Decapoda</taxon>
        <taxon>Dendrobranchiata</taxon>
        <taxon>Penaeoidea</taxon>
        <taxon>Penaeidae</taxon>
        <taxon>Penaeus</taxon>
    </lineage>
</organism>
<sequence length="617" mass="70032">MRRVRESERSVEREARWREKPVRGQVREKPVRGQVEREARWREKPGERSGGERSRVRGQVEREPGERSGREKPGEVRWREKPGGERSRVRGQVEREAGWREKPGERSGGERSRVRGQSFPVTLFTLSGDKTGNGAPYSMIGRETCTHYVFLVKNAKALLRLLEGIFEEDLNLSAKFVLITKLRKNEVLGFLKSSPISKMVNILLATPSPGAAEATLHLYTHDFFLNDQRISSKSLGAWRRGASASRREGFEWFPAKLNDFYGFKLRATTFNHPPVSIFEPLPDGTYRYDGLEVRLLMTLASALNFTVEISMPRDGEKWGAKLPNGSWSGAVGETVRRETDVSFANYFITADRLKIMDMTRPYYIDYTCFITPTPQPLPQHTAVAWPLQTWVWAAVAVTLVVVPLVVRLAAIVEPQLWFSNLYNAYWYVVGIFLTRSQPVQLVPSTWGLRLVVLTSWLAVTIISAGYKSSVIAFLLVPLPAQPVNTLEQLLKSGLRWGVRDRGGWDEWFSNSLDPTSRKIAEGFEFVNGIDSGISRVLEGDFAFMNSGTFLRYLVASNFTNAYGQTELHIAKECFVPFRIGLGMPRFSVYTQRFNEVVGRVVEAGMVSRWFQNLLTKV</sequence>
<evidence type="ECO:0000313" key="16">
    <source>
        <dbReference type="EMBL" id="ROT81116.1"/>
    </source>
</evidence>
<keyword evidence="12" id="KW-0407">Ion channel</keyword>
<protein>
    <submittedName>
        <fullName evidence="16">Chemosensory ionotropic receptor 21a</fullName>
    </submittedName>
</protein>
<keyword evidence="6 14" id="KW-1133">Transmembrane helix</keyword>
<comment type="caution">
    <text evidence="16">The sequence shown here is derived from an EMBL/GenBank/DDBJ whole genome shotgun (WGS) entry which is preliminary data.</text>
</comment>
<dbReference type="InterPro" id="IPR052192">
    <property type="entry name" value="Insect_Ionotropic_Sensory_Rcpt"/>
</dbReference>
<dbReference type="Gene3D" id="3.40.190.10">
    <property type="entry name" value="Periplasmic binding protein-like II"/>
    <property type="match status" value="1"/>
</dbReference>
<feature type="transmembrane region" description="Helical" evidence="14">
    <location>
        <begin position="446"/>
        <end position="466"/>
    </location>
</feature>
<dbReference type="Gene3D" id="1.10.287.70">
    <property type="match status" value="1"/>
</dbReference>
<evidence type="ECO:0000256" key="8">
    <source>
        <dbReference type="ARBA" id="ARBA00023136"/>
    </source>
</evidence>
<dbReference type="GO" id="GO:0050906">
    <property type="term" value="P:detection of stimulus involved in sensory perception"/>
    <property type="evidence" value="ECO:0007669"/>
    <property type="project" value="UniProtKB-ARBA"/>
</dbReference>
<dbReference type="PANTHER" id="PTHR42643:SF30">
    <property type="entry name" value="IONOTROPIC RECEPTOR 40A-RELATED"/>
    <property type="match status" value="1"/>
</dbReference>
<reference evidence="16 17" key="1">
    <citation type="submission" date="2018-04" db="EMBL/GenBank/DDBJ databases">
        <authorList>
            <person name="Zhang X."/>
            <person name="Yuan J."/>
            <person name="Li F."/>
            <person name="Xiang J."/>
        </authorList>
    </citation>
    <scope>NUCLEOTIDE SEQUENCE [LARGE SCALE GENOMIC DNA]</scope>
    <source>
        <tissue evidence="16">Muscle</tissue>
    </source>
</reference>
<dbReference type="Proteomes" id="UP000283509">
    <property type="component" value="Unassembled WGS sequence"/>
</dbReference>
<feature type="transmembrane region" description="Helical" evidence="14">
    <location>
        <begin position="390"/>
        <end position="410"/>
    </location>
</feature>
<evidence type="ECO:0000256" key="11">
    <source>
        <dbReference type="ARBA" id="ARBA00023286"/>
    </source>
</evidence>
<dbReference type="STRING" id="6689.A0A423TXC6"/>
<name>A0A423TXC6_PENVA</name>